<dbReference type="Proteomes" id="UP000177565">
    <property type="component" value="Unassembled WGS sequence"/>
</dbReference>
<evidence type="ECO:0000313" key="1">
    <source>
        <dbReference type="EMBL" id="OHA27074.1"/>
    </source>
</evidence>
<gene>
    <name evidence="1" type="ORF">A3C06_01075</name>
</gene>
<accession>A0A1G2MTL8</accession>
<name>A0A1G2MTL8_9BACT</name>
<dbReference type="AlphaFoldDB" id="A0A1G2MTL8"/>
<comment type="caution">
    <text evidence="1">The sequence shown here is derived from an EMBL/GenBank/DDBJ whole genome shotgun (WGS) entry which is preliminary data.</text>
</comment>
<protein>
    <submittedName>
        <fullName evidence="1">Uncharacterized protein</fullName>
    </submittedName>
</protein>
<organism evidence="1 2">
    <name type="scientific">Candidatus Taylorbacteria bacterium RIFCSPHIGHO2_02_FULL_46_13</name>
    <dbReference type="NCBI Taxonomy" id="1802312"/>
    <lineage>
        <taxon>Bacteria</taxon>
        <taxon>Candidatus Tayloriibacteriota</taxon>
    </lineage>
</organism>
<sequence length="99" mass="10915">MKVFAVILIAAGIVWYFGFYSKDALFHDYSVDSGSFLGRKSCPNLVPHNQYPAGSDQSLGFQWAVTNPSSSCPAEVTSFAEGCQEFFKQRQAYQDCASP</sequence>
<reference evidence="1 2" key="1">
    <citation type="journal article" date="2016" name="Nat. Commun.">
        <title>Thousands of microbial genomes shed light on interconnected biogeochemical processes in an aquifer system.</title>
        <authorList>
            <person name="Anantharaman K."/>
            <person name="Brown C.T."/>
            <person name="Hug L.A."/>
            <person name="Sharon I."/>
            <person name="Castelle C.J."/>
            <person name="Probst A.J."/>
            <person name="Thomas B.C."/>
            <person name="Singh A."/>
            <person name="Wilkins M.J."/>
            <person name="Karaoz U."/>
            <person name="Brodie E.L."/>
            <person name="Williams K.H."/>
            <person name="Hubbard S.S."/>
            <person name="Banfield J.F."/>
        </authorList>
    </citation>
    <scope>NUCLEOTIDE SEQUENCE [LARGE SCALE GENOMIC DNA]</scope>
</reference>
<dbReference type="EMBL" id="MHRQ01000012">
    <property type="protein sequence ID" value="OHA27074.1"/>
    <property type="molecule type" value="Genomic_DNA"/>
</dbReference>
<proteinExistence type="predicted"/>
<dbReference type="STRING" id="1802312.A3C06_01075"/>
<evidence type="ECO:0000313" key="2">
    <source>
        <dbReference type="Proteomes" id="UP000177565"/>
    </source>
</evidence>